<comment type="caution">
    <text evidence="1">The sequence shown here is derived from an EMBL/GenBank/DDBJ whole genome shotgun (WGS) entry which is preliminary data.</text>
</comment>
<dbReference type="EMBL" id="JACSDY010000002">
    <property type="protein sequence ID" value="KAF7434410.1"/>
    <property type="molecule type" value="Genomic_DNA"/>
</dbReference>
<evidence type="ECO:0000313" key="1">
    <source>
        <dbReference type="EMBL" id="KAF7434410.1"/>
    </source>
</evidence>
<gene>
    <name evidence="1" type="ORF">H0235_002601</name>
</gene>
<reference evidence="1" key="1">
    <citation type="journal article" date="2020" name="G3 (Bethesda)">
        <title>High-Quality Assemblies for Three Invasive Social Wasps from the &lt;i&gt;Vespula&lt;/i&gt; Genus.</title>
        <authorList>
            <person name="Harrop T.W.R."/>
            <person name="Guhlin J."/>
            <person name="McLaughlin G.M."/>
            <person name="Permina E."/>
            <person name="Stockwell P."/>
            <person name="Gilligan J."/>
            <person name="Le Lec M.F."/>
            <person name="Gruber M.A.M."/>
            <person name="Quinn O."/>
            <person name="Lovegrove M."/>
            <person name="Duncan E.J."/>
            <person name="Remnant E.J."/>
            <person name="Van Eeckhoven J."/>
            <person name="Graham B."/>
            <person name="Knapp R.A."/>
            <person name="Langford K.W."/>
            <person name="Kronenberg Z."/>
            <person name="Press M.O."/>
            <person name="Eacker S.M."/>
            <person name="Wilson-Rankin E.E."/>
            <person name="Purcell J."/>
            <person name="Lester P.J."/>
            <person name="Dearden P.K."/>
        </authorList>
    </citation>
    <scope>NUCLEOTIDE SEQUENCE</scope>
    <source>
        <strain evidence="1">Volc-1</strain>
    </source>
</reference>
<evidence type="ECO:0000313" key="2">
    <source>
        <dbReference type="Proteomes" id="UP000600918"/>
    </source>
</evidence>
<keyword evidence="2" id="KW-1185">Reference proteome</keyword>
<organism evidence="1 2">
    <name type="scientific">Vespula pensylvanica</name>
    <name type="common">Western yellow jacket</name>
    <name type="synonym">Wasp</name>
    <dbReference type="NCBI Taxonomy" id="30213"/>
    <lineage>
        <taxon>Eukaryota</taxon>
        <taxon>Metazoa</taxon>
        <taxon>Ecdysozoa</taxon>
        <taxon>Arthropoda</taxon>
        <taxon>Hexapoda</taxon>
        <taxon>Insecta</taxon>
        <taxon>Pterygota</taxon>
        <taxon>Neoptera</taxon>
        <taxon>Endopterygota</taxon>
        <taxon>Hymenoptera</taxon>
        <taxon>Apocrita</taxon>
        <taxon>Aculeata</taxon>
        <taxon>Vespoidea</taxon>
        <taxon>Vespidae</taxon>
        <taxon>Vespinae</taxon>
        <taxon>Vespula</taxon>
    </lineage>
</organism>
<accession>A0A834PA54</accession>
<dbReference type="Proteomes" id="UP000600918">
    <property type="component" value="Unassembled WGS sequence"/>
</dbReference>
<name>A0A834PA54_VESPE</name>
<dbReference type="AlphaFoldDB" id="A0A834PA54"/>
<sequence>MVGDDLVASAANNYSCETYREIEKEKEPEIEWNVKIRNTKLTSVILSAVERQASLLQLPHSRECYTVR</sequence>
<protein>
    <submittedName>
        <fullName evidence="1">Uncharacterized protein</fullName>
    </submittedName>
</protein>
<proteinExistence type="predicted"/>